<accession>A0A8T2KA67</accession>
<dbReference type="Proteomes" id="UP000812440">
    <property type="component" value="Chromosome 1"/>
</dbReference>
<feature type="transmembrane region" description="Helical" evidence="2">
    <location>
        <begin position="51"/>
        <end position="72"/>
    </location>
</feature>
<name>A0A8T2KA67_9PIPI</name>
<protein>
    <submittedName>
        <fullName evidence="3">Uncharacterized protein</fullName>
    </submittedName>
</protein>
<comment type="caution">
    <text evidence="3">The sequence shown here is derived from an EMBL/GenBank/DDBJ whole genome shotgun (WGS) entry which is preliminary data.</text>
</comment>
<evidence type="ECO:0000313" key="4">
    <source>
        <dbReference type="Proteomes" id="UP000812440"/>
    </source>
</evidence>
<proteinExistence type="predicted"/>
<reference evidence="3" key="1">
    <citation type="thesis" date="2020" institute="ProQuest LLC" country="789 East Eisenhower Parkway, Ann Arbor, MI, USA">
        <title>Comparative Genomics and Chromosome Evolution.</title>
        <authorList>
            <person name="Mudd A.B."/>
        </authorList>
    </citation>
    <scope>NUCLEOTIDE SEQUENCE</scope>
    <source>
        <strain evidence="3">Female2</strain>
        <tissue evidence="3">Blood</tissue>
    </source>
</reference>
<dbReference type="Pfam" id="PF17696">
    <property type="entry name" value="ALN"/>
    <property type="match status" value="1"/>
</dbReference>
<sequence length="73" mass="8572">MEEQQVRRLAPDSDRNAKSEGSIKPGPDPSVLAERRNEARGYLQSLCHHSYWFDLWIFMLFDLVLFIFVSLFP</sequence>
<gene>
    <name evidence="3" type="ORF">GDO86_000601</name>
</gene>
<keyword evidence="4" id="KW-1185">Reference proteome</keyword>
<organism evidence="3 4">
    <name type="scientific">Hymenochirus boettgeri</name>
    <name type="common">Congo dwarf clawed frog</name>
    <dbReference type="NCBI Taxonomy" id="247094"/>
    <lineage>
        <taxon>Eukaryota</taxon>
        <taxon>Metazoa</taxon>
        <taxon>Chordata</taxon>
        <taxon>Craniata</taxon>
        <taxon>Vertebrata</taxon>
        <taxon>Euteleostomi</taxon>
        <taxon>Amphibia</taxon>
        <taxon>Batrachia</taxon>
        <taxon>Anura</taxon>
        <taxon>Pipoidea</taxon>
        <taxon>Pipidae</taxon>
        <taxon>Pipinae</taxon>
        <taxon>Hymenochirus</taxon>
    </lineage>
</organism>
<keyword evidence="2" id="KW-0472">Membrane</keyword>
<evidence type="ECO:0000313" key="3">
    <source>
        <dbReference type="EMBL" id="KAG8454029.1"/>
    </source>
</evidence>
<dbReference type="AlphaFoldDB" id="A0A8T2KA67"/>
<evidence type="ECO:0000256" key="2">
    <source>
        <dbReference type="SAM" id="Phobius"/>
    </source>
</evidence>
<dbReference type="OrthoDB" id="9633459at2759"/>
<evidence type="ECO:0000256" key="1">
    <source>
        <dbReference type="SAM" id="MobiDB-lite"/>
    </source>
</evidence>
<feature type="compositionally biased region" description="Basic and acidic residues" evidence="1">
    <location>
        <begin position="1"/>
        <end position="18"/>
    </location>
</feature>
<dbReference type="InterPro" id="IPR038780">
    <property type="entry name" value="ALN"/>
</dbReference>
<keyword evidence="2" id="KW-0812">Transmembrane</keyword>
<feature type="region of interest" description="Disordered" evidence="1">
    <location>
        <begin position="1"/>
        <end position="31"/>
    </location>
</feature>
<dbReference type="EMBL" id="JAACNH010000001">
    <property type="protein sequence ID" value="KAG8454029.1"/>
    <property type="molecule type" value="Genomic_DNA"/>
</dbReference>
<keyword evidence="2" id="KW-1133">Transmembrane helix</keyword>